<dbReference type="KEGG" id="mcun:NCTC10297_00952"/>
<reference evidence="2 3" key="1">
    <citation type="submission" date="2018-12" db="EMBL/GenBank/DDBJ databases">
        <authorList>
            <consortium name="Pathogen Informatics"/>
        </authorList>
    </citation>
    <scope>NUCLEOTIDE SEQUENCE [LARGE SCALE GENOMIC DNA]</scope>
    <source>
        <strain evidence="2 3">NCTC10297</strain>
    </source>
</reference>
<feature type="chain" id="PRO_5019320867" description="DUF1311 domain-containing protein" evidence="1">
    <location>
        <begin position="25"/>
        <end position="122"/>
    </location>
</feature>
<feature type="signal peptide" evidence="1">
    <location>
        <begin position="1"/>
        <end position="24"/>
    </location>
</feature>
<dbReference type="AlphaFoldDB" id="A0A448GW21"/>
<keyword evidence="1" id="KW-0732">Signal</keyword>
<dbReference type="Proteomes" id="UP000274100">
    <property type="component" value="Chromosome"/>
</dbReference>
<protein>
    <recommendedName>
        <fullName evidence="4">DUF1311 domain-containing protein</fullName>
    </recommendedName>
</protein>
<evidence type="ECO:0000313" key="3">
    <source>
        <dbReference type="Proteomes" id="UP000274100"/>
    </source>
</evidence>
<evidence type="ECO:0008006" key="4">
    <source>
        <dbReference type="Google" id="ProtNLM"/>
    </source>
</evidence>
<name>A0A448GW21_9GAMM</name>
<accession>A0A448GW21</accession>
<sequence length="122" mass="13668">MKITKTLSLTALCALAALSSPSYANQAKFNKIERELKQCLKDVRGSYGEGSCMIQAVDDYSDAMSQKKRERLFVFGARCAVQYGAEDEREYEVFGFDNLSNADRSSAAYCKLEAARRIAKQR</sequence>
<gene>
    <name evidence="2" type="ORF">NCTC10297_00952</name>
</gene>
<organism evidence="2 3">
    <name type="scientific">Moraxella cuniculi</name>
    <dbReference type="NCBI Taxonomy" id="34061"/>
    <lineage>
        <taxon>Bacteria</taxon>
        <taxon>Pseudomonadati</taxon>
        <taxon>Pseudomonadota</taxon>
        <taxon>Gammaproteobacteria</taxon>
        <taxon>Moraxellales</taxon>
        <taxon>Moraxellaceae</taxon>
        <taxon>Moraxella</taxon>
    </lineage>
</organism>
<evidence type="ECO:0000313" key="2">
    <source>
        <dbReference type="EMBL" id="VEG12996.1"/>
    </source>
</evidence>
<evidence type="ECO:0000256" key="1">
    <source>
        <dbReference type="SAM" id="SignalP"/>
    </source>
</evidence>
<dbReference type="EMBL" id="LR134343">
    <property type="protein sequence ID" value="VEG12996.1"/>
    <property type="molecule type" value="Genomic_DNA"/>
</dbReference>
<proteinExistence type="predicted"/>